<comment type="similarity">
    <text evidence="1">Belongs to the synaptotagmin family.</text>
</comment>
<dbReference type="Pfam" id="PF00168">
    <property type="entry name" value="C2"/>
    <property type="match status" value="2"/>
</dbReference>
<feature type="transmembrane region" description="Helical" evidence="4">
    <location>
        <begin position="46"/>
        <end position="68"/>
    </location>
</feature>
<dbReference type="STRING" id="7739.C3Z4L8"/>
<keyword evidence="2" id="KW-0677">Repeat</keyword>
<dbReference type="InterPro" id="IPR047897">
    <property type="entry name" value="Synaptotagmin-15/17_C2A"/>
</dbReference>
<dbReference type="FunFam" id="2.60.40.150:FF:000488">
    <property type="entry name" value="Uncharacterized protein"/>
    <property type="match status" value="1"/>
</dbReference>
<dbReference type="CDD" id="cd08390">
    <property type="entry name" value="C2A_Synaptotagmin-15-17"/>
    <property type="match status" value="1"/>
</dbReference>
<name>C3Z4L8_BRAFL</name>
<proteinExistence type="inferred from homology"/>
<protein>
    <recommendedName>
        <fullName evidence="5">C2 domain-containing protein</fullName>
    </recommendedName>
</protein>
<keyword evidence="4" id="KW-0812">Transmembrane</keyword>
<dbReference type="PANTHER" id="PTHR10024:SF374">
    <property type="entry name" value="C2 DOMAIN-CONTAINING PROTEIN"/>
    <property type="match status" value="1"/>
</dbReference>
<dbReference type="InterPro" id="IPR035892">
    <property type="entry name" value="C2_domain_sf"/>
</dbReference>
<sequence length="444" mass="50707">MVDKDEVSFRHESSNKVYETNYELATNATAIIVGKKEDTESALPTVIVSLILLALLVNIVAITTYYIYKMCKRRKEKKLREEMVVVDGTNPDFEDHIVQSEALLSGGYNTTDNESMTSDPNIRRNPPKRTNSRSMSAPSLFRKVSRQASLEAKYFDLGQLDFAVQHKVEEKQLEVYLIKAERLTPRTSKELRDPYVIVKLLPDIGRRKQSKIILDDLHPDFDEMFTFDIDGEDIRTLTLKFHVMDAGGKRKRRQEIGHVTFPLAGNDWSVQQEFWMNIVKMDPRIKVKASEVDVLEADRGEMLLSLTHKPNSRVLTVVVEEVNNVDPERDLSDPVFMPGRKKKHQASSKAALFVKIRMTEGSRKVKSVKTSQKVGTTNPKFKETFTFDVSKCDLAEVGLKVMVKKKELFLQDTLGRLVIGYPCGALTEHLHSPDSPEPTWYRLE</sequence>
<feature type="compositionally biased region" description="Polar residues" evidence="3">
    <location>
        <begin position="107"/>
        <end position="120"/>
    </location>
</feature>
<evidence type="ECO:0000256" key="3">
    <source>
        <dbReference type="SAM" id="MobiDB-lite"/>
    </source>
</evidence>
<dbReference type="AlphaFoldDB" id="C3Z4L8"/>
<dbReference type="EMBL" id="GG666580">
    <property type="protein sequence ID" value="EEN52524.1"/>
    <property type="molecule type" value="Genomic_DNA"/>
</dbReference>
<keyword evidence="4" id="KW-1133">Transmembrane helix</keyword>
<dbReference type="FunFam" id="2.60.40.150:FF:000231">
    <property type="entry name" value="Predicted protein"/>
    <property type="match status" value="1"/>
</dbReference>
<dbReference type="PROSITE" id="PS50004">
    <property type="entry name" value="C2"/>
    <property type="match status" value="2"/>
</dbReference>
<dbReference type="InterPro" id="IPR000008">
    <property type="entry name" value="C2_dom"/>
</dbReference>
<keyword evidence="4" id="KW-0472">Membrane</keyword>
<dbReference type="PANTHER" id="PTHR10024">
    <property type="entry name" value="SYNAPTOTAGMIN"/>
    <property type="match status" value="1"/>
</dbReference>
<dbReference type="Gene3D" id="2.60.40.150">
    <property type="entry name" value="C2 domain"/>
    <property type="match status" value="2"/>
</dbReference>
<feature type="domain" description="C2" evidence="5">
    <location>
        <begin position="156"/>
        <end position="276"/>
    </location>
</feature>
<accession>C3Z4L8</accession>
<dbReference type="SUPFAM" id="SSF49562">
    <property type="entry name" value="C2 domain (Calcium/lipid-binding domain, CaLB)"/>
    <property type="match status" value="2"/>
</dbReference>
<dbReference type="InParanoid" id="C3Z4L8"/>
<organism>
    <name type="scientific">Branchiostoma floridae</name>
    <name type="common">Florida lancelet</name>
    <name type="synonym">Amphioxus</name>
    <dbReference type="NCBI Taxonomy" id="7739"/>
    <lineage>
        <taxon>Eukaryota</taxon>
        <taxon>Metazoa</taxon>
        <taxon>Chordata</taxon>
        <taxon>Cephalochordata</taxon>
        <taxon>Leptocardii</taxon>
        <taxon>Amphioxiformes</taxon>
        <taxon>Branchiostomatidae</taxon>
        <taxon>Branchiostoma</taxon>
    </lineage>
</organism>
<reference evidence="6" key="1">
    <citation type="journal article" date="2008" name="Nature">
        <title>The amphioxus genome and the evolution of the chordate karyotype.</title>
        <authorList>
            <consortium name="US DOE Joint Genome Institute (JGI-PGF)"/>
            <person name="Putnam N.H."/>
            <person name="Butts T."/>
            <person name="Ferrier D.E.K."/>
            <person name="Furlong R.F."/>
            <person name="Hellsten U."/>
            <person name="Kawashima T."/>
            <person name="Robinson-Rechavi M."/>
            <person name="Shoguchi E."/>
            <person name="Terry A."/>
            <person name="Yu J.-K."/>
            <person name="Benito-Gutierrez E.L."/>
            <person name="Dubchak I."/>
            <person name="Garcia-Fernandez J."/>
            <person name="Gibson-Brown J.J."/>
            <person name="Grigoriev I.V."/>
            <person name="Horton A.C."/>
            <person name="de Jong P.J."/>
            <person name="Jurka J."/>
            <person name="Kapitonov V.V."/>
            <person name="Kohara Y."/>
            <person name="Kuroki Y."/>
            <person name="Lindquist E."/>
            <person name="Lucas S."/>
            <person name="Osoegawa K."/>
            <person name="Pennacchio L.A."/>
            <person name="Salamov A.A."/>
            <person name="Satou Y."/>
            <person name="Sauka-Spengler T."/>
            <person name="Schmutz J."/>
            <person name="Shin-I T."/>
            <person name="Toyoda A."/>
            <person name="Bronner-Fraser M."/>
            <person name="Fujiyama A."/>
            <person name="Holland L.Z."/>
            <person name="Holland P.W.H."/>
            <person name="Satoh N."/>
            <person name="Rokhsar D.S."/>
        </authorList>
    </citation>
    <scope>NUCLEOTIDE SEQUENCE [LARGE SCALE GENOMIC DNA]</scope>
    <source>
        <strain evidence="6">S238N-H82</strain>
        <tissue evidence="6">Testes</tissue>
    </source>
</reference>
<feature type="domain" description="C2" evidence="5">
    <location>
        <begin position="298"/>
        <end position="441"/>
    </location>
</feature>
<evidence type="ECO:0000256" key="4">
    <source>
        <dbReference type="SAM" id="Phobius"/>
    </source>
</evidence>
<feature type="region of interest" description="Disordered" evidence="3">
    <location>
        <begin position="106"/>
        <end position="137"/>
    </location>
</feature>
<evidence type="ECO:0000256" key="1">
    <source>
        <dbReference type="ARBA" id="ARBA00006996"/>
    </source>
</evidence>
<evidence type="ECO:0000259" key="5">
    <source>
        <dbReference type="PROSITE" id="PS50004"/>
    </source>
</evidence>
<dbReference type="SMART" id="SM00239">
    <property type="entry name" value="C2"/>
    <property type="match status" value="2"/>
</dbReference>
<evidence type="ECO:0000256" key="2">
    <source>
        <dbReference type="ARBA" id="ARBA00022737"/>
    </source>
</evidence>
<gene>
    <name evidence="6" type="ORF">BRAFLDRAFT_73798</name>
</gene>
<dbReference type="eggNOG" id="KOG1028">
    <property type="taxonomic scope" value="Eukaryota"/>
</dbReference>
<evidence type="ECO:0000313" key="6">
    <source>
        <dbReference type="EMBL" id="EEN52524.1"/>
    </source>
</evidence>